<keyword evidence="1 6" id="KW-0813">Transport</keyword>
<dbReference type="Pfam" id="PF10070">
    <property type="entry name" value="DabA"/>
    <property type="match status" value="1"/>
</dbReference>
<evidence type="ECO:0000256" key="3">
    <source>
        <dbReference type="ARBA" id="ARBA00022723"/>
    </source>
</evidence>
<dbReference type="InterPro" id="IPR018752">
    <property type="entry name" value="DabA"/>
</dbReference>
<dbReference type="GO" id="GO:0005886">
    <property type="term" value="C:plasma membrane"/>
    <property type="evidence" value="ECO:0007669"/>
    <property type="project" value="UniProtKB-SubCell"/>
</dbReference>
<dbReference type="AlphaFoldDB" id="A0A1H2XI67"/>
<proteinExistence type="inferred from homology"/>
<evidence type="ECO:0000256" key="2">
    <source>
        <dbReference type="ARBA" id="ARBA00022475"/>
    </source>
</evidence>
<keyword evidence="9" id="KW-1185">Reference proteome</keyword>
<dbReference type="STRING" id="89784.SAMN04489725_1215"/>
<feature type="binding site" evidence="6">
    <location>
        <position position="386"/>
    </location>
    <ligand>
        <name>Zn(2+)</name>
        <dbReference type="ChEBI" id="CHEBI:29105"/>
    </ligand>
</feature>
<comment type="cofactor">
    <cofactor evidence="6">
        <name>Zn(2+)</name>
        <dbReference type="ChEBI" id="CHEBI:29105"/>
    </cofactor>
</comment>
<evidence type="ECO:0000256" key="1">
    <source>
        <dbReference type="ARBA" id="ARBA00022448"/>
    </source>
</evidence>
<dbReference type="PANTHER" id="PTHR38344">
    <property type="entry name" value="UPF0753 PROTEIN AQ_863"/>
    <property type="match status" value="1"/>
</dbReference>
<dbReference type="Proteomes" id="UP001157137">
    <property type="component" value="Unassembled WGS sequence"/>
</dbReference>
<keyword evidence="3 6" id="KW-0479">Metal-binding</keyword>
<accession>A0A1H2XI67</accession>
<comment type="function">
    <text evidence="6">Part of an energy-coupled inorganic carbon pump.</text>
</comment>
<feature type="binding site" evidence="6">
    <location>
        <position position="583"/>
    </location>
    <ligand>
        <name>Zn(2+)</name>
        <dbReference type="ChEBI" id="CHEBI:29105"/>
    </ligand>
</feature>
<comment type="subunit">
    <text evidence="6">Forms a complex with DabB.</text>
</comment>
<evidence type="ECO:0000256" key="6">
    <source>
        <dbReference type="HAMAP-Rule" id="MF_01871"/>
    </source>
</evidence>
<evidence type="ECO:0000313" key="7">
    <source>
        <dbReference type="EMBL" id="GLV14468.1"/>
    </source>
</evidence>
<gene>
    <name evidence="6" type="primary">dabA</name>
    <name evidence="7" type="synonym">ybcC</name>
    <name evidence="7" type="ORF">Heshes_21520</name>
    <name evidence="8" type="ORF">SAMN04489725_1215</name>
</gene>
<dbReference type="RefSeq" id="WP_074693677.1">
    <property type="nucleotide sequence ID" value="NZ_BSRA01000012.1"/>
</dbReference>
<protein>
    <recommendedName>
        <fullName evidence="6">Probable inorganic carbon transporter subunit DabA</fullName>
    </recommendedName>
</protein>
<comment type="similarity">
    <text evidence="6">Belongs to the inorganic carbon transporter (TC 9.A.2) DabA family.</text>
</comment>
<organism evidence="8 9">
    <name type="scientific">Alicyclobacillus hesperidum</name>
    <dbReference type="NCBI Taxonomy" id="89784"/>
    <lineage>
        <taxon>Bacteria</taxon>
        <taxon>Bacillati</taxon>
        <taxon>Bacillota</taxon>
        <taxon>Bacilli</taxon>
        <taxon>Bacillales</taxon>
        <taxon>Alicyclobacillaceae</taxon>
        <taxon>Alicyclobacillus</taxon>
    </lineage>
</organism>
<evidence type="ECO:0000256" key="4">
    <source>
        <dbReference type="ARBA" id="ARBA00022833"/>
    </source>
</evidence>
<keyword evidence="5 6" id="KW-0472">Membrane</keyword>
<reference evidence="7" key="3">
    <citation type="submission" date="2023-02" db="EMBL/GenBank/DDBJ databases">
        <title>Proposal of a novel subspecies: Alicyclobacillus hesperidum subspecies aegle.</title>
        <authorList>
            <person name="Goto K."/>
            <person name="Fujii T."/>
            <person name="Yasui K."/>
            <person name="Mochida K."/>
            <person name="Kato-Tanaka Y."/>
            <person name="Morohoshi S."/>
            <person name="An S.Y."/>
            <person name="Kasai H."/>
            <person name="Yokota A."/>
        </authorList>
    </citation>
    <scope>NUCLEOTIDE SEQUENCE</scope>
    <source>
        <strain evidence="7">DSM 12766</strain>
    </source>
</reference>
<dbReference type="HAMAP" id="MF_01871">
    <property type="entry name" value="DabA"/>
    <property type="match status" value="1"/>
</dbReference>
<sequence>MRPNHAVKQDAILTQDSNCVIDWVRQAMDVTAPQWPLSVFVARHPWPHLERLAFADALTLLADIQDVHLFPSLSVIRSAVDHGDIALHRLEQRLCAWVDEHVAASLQSRLQPVFRALMWEDERESDVPEYVWALANEVVAGGEAPLHSYRVSLRGDTNEYTRARLAQQTIKWCKLYLDAGQAGWALPGRQEGFYRSWRHLIVRDPALTRAEKRRLADWPGDAGEAIALALQMLDVPEHEAVGYLRAHLAALPGWVGMLFWQGREEGREIDLVVDYVAVRLSLEWAFCEFRDCETSVQVDDGVTKRVAYSLAALHRHGGMTRSIWRNLPLSVRKDLLVIVDRFRRVDRWQLWLEAWEDTQAERIVGACQTQIPAAAKADVVAQLLFCIDVRSEPFRRNLETFGAFATYGCAGFFNLPIKTRSLDGSYAHPSCPAIVTPVVEVRERPMDDSDSTYRQNRNGVRFIGDVFKKVKQHVLASLALPELSGPWLGLYTFARTLAPSASGGLFKRWASKQFPDRTTLVMERVQDGDEVADIPVGLTVTQMAEIAGGLLRSIGLTEFAPLVVVCGHESSSANNAHAAALDCGACGGAAGRWNARVFAAICNRRDVRNVMATRFGVSIPEDTVFVAAEHVTTTDELVCIEMPELKGAAKEAWGLLQTAAKRAQWMTAAERMRLLPGVERVRNPVHSAIRRARDWSEVRPEWGLAGNRAFIIGRRALTQGWSWKGEVFLHSYDWQSDRDGSLLASIIAGPVTVAQWINLQYYASTVAPDVYGSGSKTTQTVTSGLGVMQGNGGDLLAGLPWQSVASGDRALFHAPLRLWVVIEAPDTAVEQLLATDRAFHRKVAGGWLRLGSIDPLTGCWRDWSGRPMCEHVEARGV</sequence>
<dbReference type="EMBL" id="FNOJ01000021">
    <property type="protein sequence ID" value="SDW92510.1"/>
    <property type="molecule type" value="Genomic_DNA"/>
</dbReference>
<dbReference type="GO" id="GO:0008270">
    <property type="term" value="F:zinc ion binding"/>
    <property type="evidence" value="ECO:0007669"/>
    <property type="project" value="UniProtKB-UniRule"/>
</dbReference>
<name>A0A1H2XI67_9BACL</name>
<dbReference type="Proteomes" id="UP000182589">
    <property type="component" value="Unassembled WGS sequence"/>
</dbReference>
<feature type="binding site" evidence="6">
    <location>
        <position position="388"/>
    </location>
    <ligand>
        <name>Zn(2+)</name>
        <dbReference type="ChEBI" id="CHEBI:29105"/>
    </ligand>
</feature>
<comment type="subcellular location">
    <subcellularLocation>
        <location evidence="6">Cell membrane</location>
        <topology evidence="6">Peripheral membrane protein</topology>
    </subcellularLocation>
</comment>
<dbReference type="PANTHER" id="PTHR38344:SF1">
    <property type="entry name" value="INORGANIC CARBON TRANSPORTER SUBUNIT DABA-RELATED"/>
    <property type="match status" value="1"/>
</dbReference>
<keyword evidence="4 6" id="KW-0862">Zinc</keyword>
<keyword evidence="2 6" id="KW-1003">Cell membrane</keyword>
<dbReference type="EMBL" id="BSRA01000012">
    <property type="protein sequence ID" value="GLV14468.1"/>
    <property type="molecule type" value="Genomic_DNA"/>
</dbReference>
<evidence type="ECO:0000313" key="8">
    <source>
        <dbReference type="EMBL" id="SDW92510.1"/>
    </source>
</evidence>
<evidence type="ECO:0000256" key="5">
    <source>
        <dbReference type="ARBA" id="ARBA00023136"/>
    </source>
</evidence>
<reference evidence="8" key="2">
    <citation type="submission" date="2016-10" db="EMBL/GenBank/DDBJ databases">
        <authorList>
            <person name="de Groot N.N."/>
        </authorList>
    </citation>
    <scope>NUCLEOTIDE SEQUENCE [LARGE SCALE GENOMIC DNA]</scope>
    <source>
        <strain evidence="8">DSM 12489</strain>
    </source>
</reference>
<evidence type="ECO:0000313" key="9">
    <source>
        <dbReference type="Proteomes" id="UP000182589"/>
    </source>
</evidence>
<feature type="binding site" evidence="6">
    <location>
        <position position="568"/>
    </location>
    <ligand>
        <name>Zn(2+)</name>
        <dbReference type="ChEBI" id="CHEBI:29105"/>
    </ligand>
</feature>
<reference evidence="9" key="1">
    <citation type="submission" date="2016-10" db="EMBL/GenBank/DDBJ databases">
        <authorList>
            <person name="Varghese N."/>
        </authorList>
    </citation>
    <scope>NUCLEOTIDE SEQUENCE [LARGE SCALE GENOMIC DNA]</scope>
    <source>
        <strain evidence="9">DSM 12489</strain>
    </source>
</reference>